<dbReference type="OrthoDB" id="9808669at2"/>
<name>A0A1G1T5H3_9BACT</name>
<dbReference type="InterPro" id="IPR017568">
    <property type="entry name" value="3-oxoacyl-ACP_synth-2"/>
</dbReference>
<evidence type="ECO:0000256" key="1">
    <source>
        <dbReference type="ARBA" id="ARBA00005194"/>
    </source>
</evidence>
<dbReference type="Proteomes" id="UP000176294">
    <property type="component" value="Unassembled WGS sequence"/>
</dbReference>
<dbReference type="AlphaFoldDB" id="A0A1G1T5H3"/>
<feature type="domain" description="Ketosynthase family 3 (KS3)" evidence="14">
    <location>
        <begin position="4"/>
        <end position="415"/>
    </location>
</feature>
<dbReference type="PANTHER" id="PTHR11712">
    <property type="entry name" value="POLYKETIDE SYNTHASE-RELATED"/>
    <property type="match status" value="1"/>
</dbReference>
<dbReference type="RefSeq" id="WP_070727650.1">
    <property type="nucleotide sequence ID" value="NZ_MDZB01000099.1"/>
</dbReference>
<evidence type="ECO:0000256" key="2">
    <source>
        <dbReference type="ARBA" id="ARBA00008467"/>
    </source>
</evidence>
<dbReference type="InterPro" id="IPR000794">
    <property type="entry name" value="Beta-ketoacyl_synthase"/>
</dbReference>
<protein>
    <recommendedName>
        <fullName evidence="4 11">3-oxoacyl-[acyl-carrier-protein] synthase 2</fullName>
        <ecNumber evidence="3 11">2.3.1.179</ecNumber>
    </recommendedName>
</protein>
<dbReference type="Gene3D" id="3.40.47.10">
    <property type="match status" value="1"/>
</dbReference>
<evidence type="ECO:0000256" key="7">
    <source>
        <dbReference type="ARBA" id="ARBA00022832"/>
    </source>
</evidence>
<dbReference type="InterPro" id="IPR014030">
    <property type="entry name" value="Ketoacyl_synth_N"/>
</dbReference>
<dbReference type="PROSITE" id="PS52004">
    <property type="entry name" value="KS3_2"/>
    <property type="match status" value="1"/>
</dbReference>
<dbReference type="GO" id="GO:0004315">
    <property type="term" value="F:3-oxoacyl-[acyl-carrier-protein] synthase activity"/>
    <property type="evidence" value="ECO:0007669"/>
    <property type="project" value="UniProtKB-UniRule"/>
</dbReference>
<keyword evidence="10 11" id="KW-0012">Acyltransferase</keyword>
<evidence type="ECO:0000256" key="13">
    <source>
        <dbReference type="RuleBase" id="RU003694"/>
    </source>
</evidence>
<dbReference type="InterPro" id="IPR016039">
    <property type="entry name" value="Thiolase-like"/>
</dbReference>
<evidence type="ECO:0000256" key="6">
    <source>
        <dbReference type="ARBA" id="ARBA00022679"/>
    </source>
</evidence>
<feature type="active site" description="For beta-ketoacyl synthase activity" evidence="12">
    <location>
        <position position="166"/>
    </location>
</feature>
<dbReference type="InterPro" id="IPR020841">
    <property type="entry name" value="PKS_Beta-ketoAc_synthase_dom"/>
</dbReference>
<keyword evidence="7" id="KW-0276">Fatty acid metabolism</keyword>
<dbReference type="NCBIfam" id="TIGR03150">
    <property type="entry name" value="fabF"/>
    <property type="match status" value="1"/>
</dbReference>
<evidence type="ECO:0000259" key="14">
    <source>
        <dbReference type="PROSITE" id="PS52004"/>
    </source>
</evidence>
<keyword evidence="6 11" id="KW-0808">Transferase</keyword>
<dbReference type="UniPathway" id="UPA00094"/>
<evidence type="ECO:0000256" key="12">
    <source>
        <dbReference type="PIRSR" id="PIRSR000447-1"/>
    </source>
</evidence>
<dbReference type="Pfam" id="PF02801">
    <property type="entry name" value="Ketoacyl-synt_C"/>
    <property type="match status" value="1"/>
</dbReference>
<dbReference type="STRING" id="1908237.BEN47_13530"/>
<accession>A0A1G1T5H3</accession>
<comment type="catalytic activity">
    <reaction evidence="11">
        <text>a fatty acyl-[ACP] + malonyl-[ACP] + H(+) = a 3-oxoacyl-[ACP] + holo-[ACP] + CO2</text>
        <dbReference type="Rhea" id="RHEA:22836"/>
        <dbReference type="Rhea" id="RHEA-COMP:9623"/>
        <dbReference type="Rhea" id="RHEA-COMP:9685"/>
        <dbReference type="Rhea" id="RHEA-COMP:9916"/>
        <dbReference type="Rhea" id="RHEA-COMP:14125"/>
        <dbReference type="ChEBI" id="CHEBI:15378"/>
        <dbReference type="ChEBI" id="CHEBI:16526"/>
        <dbReference type="ChEBI" id="CHEBI:64479"/>
        <dbReference type="ChEBI" id="CHEBI:78449"/>
        <dbReference type="ChEBI" id="CHEBI:78776"/>
        <dbReference type="ChEBI" id="CHEBI:138651"/>
    </reaction>
</comment>
<comment type="caution">
    <text evidence="15">The sequence shown here is derived from an EMBL/GenBank/DDBJ whole genome shotgun (WGS) entry which is preliminary data.</text>
</comment>
<evidence type="ECO:0000313" key="15">
    <source>
        <dbReference type="EMBL" id="OGX86117.1"/>
    </source>
</evidence>
<organism evidence="15 16">
    <name type="scientific">Hymenobacter lapidarius</name>
    <dbReference type="NCBI Taxonomy" id="1908237"/>
    <lineage>
        <taxon>Bacteria</taxon>
        <taxon>Pseudomonadati</taxon>
        <taxon>Bacteroidota</taxon>
        <taxon>Cytophagia</taxon>
        <taxon>Cytophagales</taxon>
        <taxon>Hymenobacteraceae</taxon>
        <taxon>Hymenobacter</taxon>
    </lineage>
</organism>
<comment type="pathway">
    <text evidence="1 11">Lipid metabolism; fatty acid biosynthesis.</text>
</comment>
<dbReference type="FunFam" id="3.40.47.10:FF:000009">
    <property type="entry name" value="3-oxoacyl-[acyl-carrier-protein] synthase 2"/>
    <property type="match status" value="1"/>
</dbReference>
<dbReference type="CDD" id="cd00834">
    <property type="entry name" value="KAS_I_II"/>
    <property type="match status" value="1"/>
</dbReference>
<evidence type="ECO:0000256" key="9">
    <source>
        <dbReference type="ARBA" id="ARBA00023160"/>
    </source>
</evidence>
<keyword evidence="16" id="KW-1185">Reference proteome</keyword>
<reference evidence="15 16" key="1">
    <citation type="submission" date="2016-08" db="EMBL/GenBank/DDBJ databases">
        <title>Hymenobacter coccineus sp. nov., Hymenobacter lapidarius sp. nov. and Hymenobacter glacialis sp. nov., isolated from Antarctic soil.</title>
        <authorList>
            <person name="Sedlacek I."/>
            <person name="Kralova S."/>
            <person name="Kyrova K."/>
            <person name="Maslanova I."/>
            <person name="Stankova E."/>
            <person name="Vrbovska V."/>
            <person name="Nemec M."/>
            <person name="Bartak M."/>
            <person name="Svec P."/>
            <person name="Busse H.-J."/>
            <person name="Pantucek R."/>
        </authorList>
    </citation>
    <scope>NUCLEOTIDE SEQUENCE [LARGE SCALE GENOMIC DNA]</scope>
    <source>
        <strain evidence="15 16">CCM 8643</strain>
    </source>
</reference>
<dbReference type="EC" id="2.3.1.179" evidence="3 11"/>
<evidence type="ECO:0000256" key="3">
    <source>
        <dbReference type="ARBA" id="ARBA00012356"/>
    </source>
</evidence>
<dbReference type="Pfam" id="PF00109">
    <property type="entry name" value="ketoacyl-synt"/>
    <property type="match status" value="1"/>
</dbReference>
<dbReference type="PANTHER" id="PTHR11712:SF336">
    <property type="entry name" value="3-OXOACYL-[ACYL-CARRIER-PROTEIN] SYNTHASE, MITOCHONDRIAL"/>
    <property type="match status" value="1"/>
</dbReference>
<dbReference type="PIRSF" id="PIRSF000447">
    <property type="entry name" value="KAS_II"/>
    <property type="match status" value="1"/>
</dbReference>
<evidence type="ECO:0000256" key="4">
    <source>
        <dbReference type="ARBA" id="ARBA00014657"/>
    </source>
</evidence>
<comment type="catalytic activity">
    <reaction evidence="11">
        <text>(9Z)-hexadecenoyl-[ACP] + malonyl-[ACP] + H(+) = 3-oxo-(11Z)-octadecenoyl-[ACP] + holo-[ACP] + CO2</text>
        <dbReference type="Rhea" id="RHEA:55040"/>
        <dbReference type="Rhea" id="RHEA-COMP:9623"/>
        <dbReference type="Rhea" id="RHEA-COMP:9685"/>
        <dbReference type="Rhea" id="RHEA-COMP:10800"/>
        <dbReference type="Rhea" id="RHEA-COMP:14074"/>
        <dbReference type="ChEBI" id="CHEBI:15378"/>
        <dbReference type="ChEBI" id="CHEBI:16526"/>
        <dbReference type="ChEBI" id="CHEBI:64479"/>
        <dbReference type="ChEBI" id="CHEBI:78449"/>
        <dbReference type="ChEBI" id="CHEBI:83989"/>
        <dbReference type="ChEBI" id="CHEBI:138538"/>
        <dbReference type="EC" id="2.3.1.179"/>
    </reaction>
</comment>
<gene>
    <name evidence="15" type="ORF">BEN47_13530</name>
</gene>
<evidence type="ECO:0000256" key="5">
    <source>
        <dbReference type="ARBA" id="ARBA00022516"/>
    </source>
</evidence>
<dbReference type="EMBL" id="MDZB01000099">
    <property type="protein sequence ID" value="OGX86117.1"/>
    <property type="molecule type" value="Genomic_DNA"/>
</dbReference>
<dbReference type="GO" id="GO:0006633">
    <property type="term" value="P:fatty acid biosynthetic process"/>
    <property type="evidence" value="ECO:0007669"/>
    <property type="project" value="UniProtKB-UniRule"/>
</dbReference>
<keyword evidence="8" id="KW-0443">Lipid metabolism</keyword>
<comment type="function">
    <text evidence="11">Involved in the type II fatty acid elongation cycle. Catalyzes the elongation of a wide range of acyl-ACP by the addition of two carbons from malonyl-ACP to an acyl acceptor. Can efficiently catalyze the conversion of palmitoleoyl-ACP (cis-hexadec-9-enoyl-ACP) to cis-vaccenoyl-ACP (cis-octadec-11-enoyl-ACP), an essential step in the thermal regulation of fatty acid composition.</text>
</comment>
<comment type="similarity">
    <text evidence="2 11 13">Belongs to the thiolase-like superfamily. Beta-ketoacyl-ACP synthases family.</text>
</comment>
<evidence type="ECO:0000313" key="16">
    <source>
        <dbReference type="Proteomes" id="UP000176294"/>
    </source>
</evidence>
<proteinExistence type="inferred from homology"/>
<dbReference type="SMART" id="SM00825">
    <property type="entry name" value="PKS_KS"/>
    <property type="match status" value="1"/>
</dbReference>
<dbReference type="InterPro" id="IPR018201">
    <property type="entry name" value="Ketoacyl_synth_AS"/>
</dbReference>
<keyword evidence="5 11" id="KW-0444">Lipid biosynthesis</keyword>
<evidence type="ECO:0000256" key="8">
    <source>
        <dbReference type="ARBA" id="ARBA00023098"/>
    </source>
</evidence>
<dbReference type="InterPro" id="IPR014031">
    <property type="entry name" value="Ketoacyl_synth_C"/>
</dbReference>
<evidence type="ECO:0000256" key="11">
    <source>
        <dbReference type="PIRNR" id="PIRNR000447"/>
    </source>
</evidence>
<sequence>MSSIRRVVVTGLGAITPLGNTAAAYWEGLRAGKSGAAVITRFDPAKFKTRFACEVKGYEADNFFDRKEHRKMDLFTQFGVVAADEAIADSALLESGVDKDRVGVIWGSGIGGLKSLQEECISFGRGDGTPRYSPFFIPRMIADSSSGNISIKNGFRGPNYVTTSACASSNDAIIAAFNNIRLGLADVMVTGGSEAAITESGVGGFNALKAMSERNDDPASASRPYDKDRDGFVLGEGAGALVLEEYEHAKARGAKMYAELIGGGMSSDAYHITAPDPSGSGVVLVMQNALRDAQITAAEVDYINTHGTSTPLGDGAEIKAIEKVFGEFAETLNISSTKSMTGHLLGGAGGVEAVACLMAMHHSLVPPTINLHTPDPEINQALNFTPNVAQARDVRIAMSNTFGFGGHNTSVIFRKL</sequence>
<evidence type="ECO:0000256" key="10">
    <source>
        <dbReference type="ARBA" id="ARBA00023315"/>
    </source>
</evidence>
<dbReference type="PROSITE" id="PS00606">
    <property type="entry name" value="KS3_1"/>
    <property type="match status" value="1"/>
</dbReference>
<keyword evidence="9 11" id="KW-0275">Fatty acid biosynthesis</keyword>
<dbReference type="NCBIfam" id="NF005589">
    <property type="entry name" value="PRK07314.1"/>
    <property type="match status" value="1"/>
</dbReference>
<dbReference type="SUPFAM" id="SSF53901">
    <property type="entry name" value="Thiolase-like"/>
    <property type="match status" value="2"/>
</dbReference>
<dbReference type="GO" id="GO:0005829">
    <property type="term" value="C:cytosol"/>
    <property type="evidence" value="ECO:0007669"/>
    <property type="project" value="TreeGrafter"/>
</dbReference>